<keyword evidence="1" id="KW-0812">Transmembrane</keyword>
<keyword evidence="3" id="KW-1185">Reference proteome</keyword>
<keyword evidence="1" id="KW-1133">Transmembrane helix</keyword>
<accession>A0A3L7AKV2</accession>
<feature type="transmembrane region" description="Helical" evidence="1">
    <location>
        <begin position="91"/>
        <end position="110"/>
    </location>
</feature>
<sequence>MDAWTAVLIVVLVGFLPTEVWRMLALIAGRQVEEGSEVFHWVKAVATALLAAVVARLVFAPTGLIVAVPLAVRLAALAGGVLGFYAVRRSVFAGVVVGELILIAAATYYLP</sequence>
<feature type="transmembrane region" description="Helical" evidence="1">
    <location>
        <begin position="6"/>
        <end position="29"/>
    </location>
</feature>
<evidence type="ECO:0000313" key="3">
    <source>
        <dbReference type="Proteomes" id="UP000269692"/>
    </source>
</evidence>
<comment type="caution">
    <text evidence="2">The sequence shown here is derived from an EMBL/GenBank/DDBJ whole genome shotgun (WGS) entry which is preliminary data.</text>
</comment>
<evidence type="ECO:0000256" key="1">
    <source>
        <dbReference type="SAM" id="Phobius"/>
    </source>
</evidence>
<gene>
    <name evidence="2" type="ORF">D9R14_05455</name>
</gene>
<dbReference type="Proteomes" id="UP000269692">
    <property type="component" value="Unassembled WGS sequence"/>
</dbReference>
<dbReference type="EMBL" id="RCTF01000003">
    <property type="protein sequence ID" value="RLP80635.1"/>
    <property type="molecule type" value="Genomic_DNA"/>
</dbReference>
<dbReference type="InterPro" id="IPR008407">
    <property type="entry name" value="Brnchd-chn_aa_trnsp_AzlD"/>
</dbReference>
<reference evidence="2 3" key="1">
    <citation type="submission" date="2018-10" db="EMBL/GenBank/DDBJ databases">
        <title>Xanthobacter tagetidis genome sequencing and assembly.</title>
        <authorList>
            <person name="Maclea K.S."/>
            <person name="Goen A.E."/>
            <person name="Fatima S.A."/>
        </authorList>
    </citation>
    <scope>NUCLEOTIDE SEQUENCE [LARGE SCALE GENOMIC DNA]</scope>
    <source>
        <strain evidence="2 3">ATCC 700314</strain>
    </source>
</reference>
<name>A0A3L7AKV2_9HYPH</name>
<dbReference type="OrthoDB" id="7855510at2"/>
<keyword evidence="1" id="KW-0472">Membrane</keyword>
<feature type="transmembrane region" description="Helical" evidence="1">
    <location>
        <begin position="65"/>
        <end position="84"/>
    </location>
</feature>
<evidence type="ECO:0000313" key="2">
    <source>
        <dbReference type="EMBL" id="RLP80635.1"/>
    </source>
</evidence>
<organism evidence="2 3">
    <name type="scientific">Xanthobacter tagetidis</name>
    <dbReference type="NCBI Taxonomy" id="60216"/>
    <lineage>
        <taxon>Bacteria</taxon>
        <taxon>Pseudomonadati</taxon>
        <taxon>Pseudomonadota</taxon>
        <taxon>Alphaproteobacteria</taxon>
        <taxon>Hyphomicrobiales</taxon>
        <taxon>Xanthobacteraceae</taxon>
        <taxon>Xanthobacter</taxon>
    </lineage>
</organism>
<protein>
    <submittedName>
        <fullName evidence="2">AzlD domain-containing protein</fullName>
    </submittedName>
</protein>
<dbReference type="Pfam" id="PF05437">
    <property type="entry name" value="AzlD"/>
    <property type="match status" value="1"/>
</dbReference>
<proteinExistence type="predicted"/>
<dbReference type="AlphaFoldDB" id="A0A3L7AKV2"/>
<feature type="transmembrane region" description="Helical" evidence="1">
    <location>
        <begin position="41"/>
        <end position="59"/>
    </location>
</feature>